<evidence type="ECO:0000313" key="2">
    <source>
        <dbReference type="EMBL" id="SEG24393.1"/>
    </source>
</evidence>
<dbReference type="InterPro" id="IPR007485">
    <property type="entry name" value="LPS_assembly_LptE"/>
</dbReference>
<evidence type="ECO:0000313" key="3">
    <source>
        <dbReference type="Proteomes" id="UP000236752"/>
    </source>
</evidence>
<dbReference type="GO" id="GO:0019867">
    <property type="term" value="C:outer membrane"/>
    <property type="evidence" value="ECO:0007669"/>
    <property type="project" value="InterPro"/>
</dbReference>
<dbReference type="OrthoDB" id="7629596at2"/>
<dbReference type="RefSeq" id="WP_103910475.1">
    <property type="nucleotide sequence ID" value="NZ_FNUZ01000003.1"/>
</dbReference>
<accession>A0A1H5YJS4</accession>
<dbReference type="EMBL" id="FNUZ01000003">
    <property type="protein sequence ID" value="SEG24393.1"/>
    <property type="molecule type" value="Genomic_DNA"/>
</dbReference>
<feature type="chain" id="PRO_5009290633" evidence="1">
    <location>
        <begin position="18"/>
        <end position="162"/>
    </location>
</feature>
<dbReference type="GO" id="GO:0043165">
    <property type="term" value="P:Gram-negative-bacterium-type cell outer membrane assembly"/>
    <property type="evidence" value="ECO:0007669"/>
    <property type="project" value="InterPro"/>
</dbReference>
<keyword evidence="2" id="KW-0449">Lipoprotein</keyword>
<organism evidence="2 3">
    <name type="scientific">Thalassococcus halodurans</name>
    <dbReference type="NCBI Taxonomy" id="373675"/>
    <lineage>
        <taxon>Bacteria</taxon>
        <taxon>Pseudomonadati</taxon>
        <taxon>Pseudomonadota</taxon>
        <taxon>Alphaproteobacteria</taxon>
        <taxon>Rhodobacterales</taxon>
        <taxon>Roseobacteraceae</taxon>
        <taxon>Thalassococcus</taxon>
    </lineage>
</organism>
<dbReference type="PROSITE" id="PS51257">
    <property type="entry name" value="PROKAR_LIPOPROTEIN"/>
    <property type="match status" value="1"/>
</dbReference>
<reference evidence="2 3" key="1">
    <citation type="submission" date="2016-10" db="EMBL/GenBank/DDBJ databases">
        <authorList>
            <person name="de Groot N.N."/>
        </authorList>
    </citation>
    <scope>NUCLEOTIDE SEQUENCE [LARGE SCALE GENOMIC DNA]</scope>
    <source>
        <strain evidence="2 3">DSM 26915</strain>
    </source>
</reference>
<dbReference type="AlphaFoldDB" id="A0A1H5YJS4"/>
<dbReference type="Pfam" id="PF04390">
    <property type="entry name" value="LptE"/>
    <property type="match status" value="1"/>
</dbReference>
<keyword evidence="1" id="KW-0732">Signal</keyword>
<feature type="signal peptide" evidence="1">
    <location>
        <begin position="1"/>
        <end position="17"/>
    </location>
</feature>
<proteinExistence type="predicted"/>
<dbReference type="Gene3D" id="3.30.160.150">
    <property type="entry name" value="Lipoprotein like domain"/>
    <property type="match status" value="1"/>
</dbReference>
<name>A0A1H5YJS4_9RHOB</name>
<evidence type="ECO:0000256" key="1">
    <source>
        <dbReference type="SAM" id="SignalP"/>
    </source>
</evidence>
<keyword evidence="3" id="KW-1185">Reference proteome</keyword>
<dbReference type="Proteomes" id="UP000236752">
    <property type="component" value="Unassembled WGS sequence"/>
</dbReference>
<gene>
    <name evidence="2" type="ORF">SAMN04488045_2138</name>
</gene>
<sequence>MWSYNRRILLVSALALAGCGFTPAYGPQGSGSALLGAIALEEPADRNEYILNRRLEERLGRATTPRYSLKTVLTTGENALGSTSTGSNNRSNLDAKVSYDLIDQTTGQSVHSHAVSSFVGYSTSGSNVSTFASQRDAMERLMTILADQIVDQLTLIEPDQLP</sequence>
<protein>
    <submittedName>
        <fullName evidence="2">LPS-assembly lipoprotein</fullName>
    </submittedName>
</protein>